<accession>A0A8S5VAB6</accession>
<dbReference type="EMBL" id="BK016233">
    <property type="protein sequence ID" value="DAG03638.1"/>
    <property type="molecule type" value="Genomic_DNA"/>
</dbReference>
<protein>
    <submittedName>
        <fullName evidence="2">Large Terminase</fullName>
    </submittedName>
</protein>
<dbReference type="InterPro" id="IPR005021">
    <property type="entry name" value="Terminase_largesu-like"/>
</dbReference>
<sequence>MELNTSPPKWTTALPDWERRIIAGESIVPVKPLYPVMANRAVAFMERLRLRDVLGQPPIGEVTRDWVYDFAGAMFGAQNPTTYRRDINDFFLLIAKKNTKSTIAAAMMMTAIELDERESSEYLILAPTKEVADNSFIPCRDMITLDPYLSATYHVQQHTRTITNTVTGATLKVVAADDKTVGGKKATGVLIDELHLFGKVAGAESMIAEATGGLLSRIDGFVIKLSTQSTEPPAGVFKAELDLARDVRDGKIINPQYMPVLYEFPKAMLESKAYENPENFYITNPNLGASVDTQTLTGMLAKAKSKGGEALMEFYAKHLNVEVGMNLRNDRWAGADFWEENGNRPEIDLDWMLEHCEVIDIGVDGGGLDDLLGISAVGRLKDNPRMWAAWFHAWAHPSVLERRKEIAPVLLDFAKQGDLTIVHRIGDDSDEVAGLVARVYQSGLLDKCGLDPHGVGAILDAMLEYGVPEDAVVGVSQGWKLGAAIKTAERKLAEGCFIHSGSAMMNWVVGNARVEPRANGILITKQASGSAKIDPLMAMFDAVSLLSLNPTARGASVYETRGIRML</sequence>
<dbReference type="InterPro" id="IPR027417">
    <property type="entry name" value="P-loop_NTPase"/>
</dbReference>
<dbReference type="InterPro" id="IPR046461">
    <property type="entry name" value="TerL_ATPase"/>
</dbReference>
<proteinExistence type="predicted"/>
<dbReference type="Gene3D" id="3.40.50.300">
    <property type="entry name" value="P-loop containing nucleotide triphosphate hydrolases"/>
    <property type="match status" value="1"/>
</dbReference>
<organism evidence="2">
    <name type="scientific">Siphoviridae sp. ct6HQ3</name>
    <dbReference type="NCBI Taxonomy" id="2825341"/>
    <lineage>
        <taxon>Viruses</taxon>
        <taxon>Duplodnaviria</taxon>
        <taxon>Heunggongvirae</taxon>
        <taxon>Uroviricota</taxon>
        <taxon>Caudoviricetes</taxon>
    </lineage>
</organism>
<dbReference type="Pfam" id="PF03354">
    <property type="entry name" value="TerL_ATPase"/>
    <property type="match status" value="1"/>
</dbReference>
<name>A0A8S5VAB6_9CAUD</name>
<dbReference type="PANTHER" id="PTHR41287:SF1">
    <property type="entry name" value="PROTEIN YMFN"/>
    <property type="match status" value="1"/>
</dbReference>
<evidence type="ECO:0000259" key="1">
    <source>
        <dbReference type="Pfam" id="PF03354"/>
    </source>
</evidence>
<reference evidence="2" key="1">
    <citation type="journal article" date="2021" name="Proc. Natl. Acad. Sci. U.S.A.">
        <title>A Catalog of Tens of Thousands of Viruses from Human Metagenomes Reveals Hidden Associations with Chronic Diseases.</title>
        <authorList>
            <person name="Tisza M.J."/>
            <person name="Buck C.B."/>
        </authorList>
    </citation>
    <scope>NUCLEOTIDE SEQUENCE</scope>
    <source>
        <strain evidence="2">Ct6HQ3</strain>
    </source>
</reference>
<dbReference type="PANTHER" id="PTHR41287">
    <property type="match status" value="1"/>
</dbReference>
<feature type="domain" description="Terminase large subunit-like ATPase" evidence="1">
    <location>
        <begin position="71"/>
        <end position="199"/>
    </location>
</feature>
<evidence type="ECO:0000313" key="2">
    <source>
        <dbReference type="EMBL" id="DAG03638.1"/>
    </source>
</evidence>